<proteinExistence type="predicted"/>
<feature type="region of interest" description="Disordered" evidence="1">
    <location>
        <begin position="642"/>
        <end position="670"/>
    </location>
</feature>
<evidence type="ECO:0000256" key="1">
    <source>
        <dbReference type="SAM" id="MobiDB-lite"/>
    </source>
</evidence>
<gene>
    <name evidence="2" type="ORF">CBI38_18015</name>
</gene>
<evidence type="ECO:0000313" key="3">
    <source>
        <dbReference type="Proteomes" id="UP000245711"/>
    </source>
</evidence>
<accession>A0A2S2BX00</accession>
<feature type="region of interest" description="Disordered" evidence="1">
    <location>
        <begin position="41"/>
        <end position="92"/>
    </location>
</feature>
<organism evidence="2 3">
    <name type="scientific">Rhodococcus oxybenzonivorans</name>
    <dbReference type="NCBI Taxonomy" id="1990687"/>
    <lineage>
        <taxon>Bacteria</taxon>
        <taxon>Bacillati</taxon>
        <taxon>Actinomycetota</taxon>
        <taxon>Actinomycetes</taxon>
        <taxon>Mycobacteriales</taxon>
        <taxon>Nocardiaceae</taxon>
        <taxon>Rhodococcus</taxon>
    </lineage>
</organism>
<dbReference type="OrthoDB" id="3218228at2"/>
<evidence type="ECO:0008006" key="4">
    <source>
        <dbReference type="Google" id="ProtNLM"/>
    </source>
</evidence>
<evidence type="ECO:0000313" key="2">
    <source>
        <dbReference type="EMBL" id="AWK73171.1"/>
    </source>
</evidence>
<protein>
    <recommendedName>
        <fullName evidence="4">DUF3987 domain-containing protein</fullName>
    </recommendedName>
</protein>
<sequence>MLNTAANELDSIMRDMGGVSVLDAALVFAKAGASVVFVETRPGRDPKAPLDLRTARERANDDRKAQDAAREAGDPDWESVTSGSGREAATDNPARLKSYYQRYITDSGGREPNVGLHVERSGITDIDADTADEVRAVRELAVAGTDTPPDLYPMTTASPGQQDADGRWVHKDGGHFIYVNDVPDLPLVDEFKLPGGAVVSMAKRYILVPPSSRAEGSYRNVGPVQRLSESPWLVELIRARAAENELVRERRVQAAEERAERRTAGDDTLGETVAAWNDAHPWAEILSWYGWTPSPRMRDGGCQCPVWKAPGDHGSDKSATAHEAGCTNPRVELEGDSGPLMLWTDNPPEELAGSKRWTKLQFHAAMEHKPVERVMVELGIIGPAPAAWDVSQAVLDVDEEEAFWSSSTVLEDIRTFARLRRASPWGALGAALVLVSAAIPPYVTIPALAGDRASLNLFVGLVARSGRGKGTSTRTAHAALAGLPDIPSAEAGSGEGLVKAFGLRRRSPLDPTTYMLTERFLVDVPEVDSLVSVSGRQGATISPVLRKGWSGEAQGFQYADTTKAVKLPAMAYRLAAIVGVQPLRAGGLLGEHGGGLPQRFVFLPTNDPGFTTEDREALRAAVGTLPPRVDVSFIAKRWPGTDPLVIPDSPTTPDGDTAEESGDDRPGLRPYLPIPEGKFQDVEVGPAAVAAVDADADERLAELIDSDDGQEDELAGHRTLLQLKVGVILSVLIGQEGDVTDEVWDLAGTVLAKSDETVARVRKVLRHQERKAAEAKGKAQAAQAWAAAQHTGEAVEDLRKQAHEKIHNYLEGGDWKPRRPLRDKFKTGPRRDAFESMLLELVNDGSVEEDKVGRAQVLRLVGETGS</sequence>
<dbReference type="RefSeq" id="WP_109330943.1">
    <property type="nucleotide sequence ID" value="NZ_CP021354.1"/>
</dbReference>
<dbReference type="KEGG" id="roz:CBI38_18015"/>
<dbReference type="AlphaFoldDB" id="A0A2S2BX00"/>
<dbReference type="EMBL" id="CP021354">
    <property type="protein sequence ID" value="AWK73171.1"/>
    <property type="molecule type" value="Genomic_DNA"/>
</dbReference>
<feature type="compositionally biased region" description="Basic and acidic residues" evidence="1">
    <location>
        <begin position="41"/>
        <end position="73"/>
    </location>
</feature>
<dbReference type="Proteomes" id="UP000245711">
    <property type="component" value="Chromosome"/>
</dbReference>
<keyword evidence="3" id="KW-1185">Reference proteome</keyword>
<name>A0A2S2BX00_9NOCA</name>
<reference evidence="2 3" key="1">
    <citation type="submission" date="2017-05" db="EMBL/GenBank/DDBJ databases">
        <title>Isolation of Rhodococcus sp. S2-17 biodegrading of BP-3.</title>
        <authorList>
            <person name="Lee Y."/>
            <person name="Kim K.H."/>
            <person name="Chun B.H."/>
            <person name="Jung H.S."/>
            <person name="Jeon C.O."/>
        </authorList>
    </citation>
    <scope>NUCLEOTIDE SEQUENCE [LARGE SCALE GENOMIC DNA]</scope>
    <source>
        <strain evidence="2 3">S2-17</strain>
    </source>
</reference>